<dbReference type="PRINTS" id="PR00723">
    <property type="entry name" value="SUBTILISIN"/>
</dbReference>
<name>A0A382NVV7_9ZZZZ</name>
<proteinExistence type="inferred from homology"/>
<dbReference type="PROSITE" id="PS51892">
    <property type="entry name" value="SUBTILASE"/>
    <property type="match status" value="1"/>
</dbReference>
<dbReference type="PANTHER" id="PTHR43806">
    <property type="entry name" value="PEPTIDASE S8"/>
    <property type="match status" value="1"/>
</dbReference>
<dbReference type="GO" id="GO:0004252">
    <property type="term" value="F:serine-type endopeptidase activity"/>
    <property type="evidence" value="ECO:0007669"/>
    <property type="project" value="InterPro"/>
</dbReference>
<organism evidence="7">
    <name type="scientific">marine metagenome</name>
    <dbReference type="NCBI Taxonomy" id="408172"/>
    <lineage>
        <taxon>unclassified sequences</taxon>
        <taxon>metagenomes</taxon>
        <taxon>ecological metagenomes</taxon>
    </lineage>
</organism>
<reference evidence="7" key="1">
    <citation type="submission" date="2018-05" db="EMBL/GenBank/DDBJ databases">
        <authorList>
            <person name="Lanie J.A."/>
            <person name="Ng W.-L."/>
            <person name="Kazmierczak K.M."/>
            <person name="Andrzejewski T.M."/>
            <person name="Davidsen T.M."/>
            <person name="Wayne K.J."/>
            <person name="Tettelin H."/>
            <person name="Glass J.I."/>
            <person name="Rusch D."/>
            <person name="Podicherti R."/>
            <person name="Tsui H.-C.T."/>
            <person name="Winkler M.E."/>
        </authorList>
    </citation>
    <scope>NUCLEOTIDE SEQUENCE</scope>
</reference>
<protein>
    <recommendedName>
        <fullName evidence="6">Peptidase S8/S53 domain-containing protein</fullName>
    </recommendedName>
</protein>
<dbReference type="AlphaFoldDB" id="A0A382NVV7"/>
<feature type="non-terminal residue" evidence="7">
    <location>
        <position position="1"/>
    </location>
</feature>
<evidence type="ECO:0000313" key="7">
    <source>
        <dbReference type="EMBL" id="SVC64475.1"/>
    </source>
</evidence>
<evidence type="ECO:0000256" key="3">
    <source>
        <dbReference type="ARBA" id="ARBA00022801"/>
    </source>
</evidence>
<accession>A0A382NVV7</accession>
<evidence type="ECO:0000256" key="4">
    <source>
        <dbReference type="ARBA" id="ARBA00022825"/>
    </source>
</evidence>
<comment type="similarity">
    <text evidence="1">Belongs to the peptidase S8 family.</text>
</comment>
<keyword evidence="2" id="KW-0645">Protease</keyword>
<dbReference type="PROSITE" id="PS00137">
    <property type="entry name" value="SUBTILASE_HIS"/>
    <property type="match status" value="1"/>
</dbReference>
<dbReference type="InterPro" id="IPR000209">
    <property type="entry name" value="Peptidase_S8/S53_dom"/>
</dbReference>
<dbReference type="InterPro" id="IPR022398">
    <property type="entry name" value="Peptidase_S8_His-AS"/>
</dbReference>
<dbReference type="Pfam" id="PF00082">
    <property type="entry name" value="Peptidase_S8"/>
    <property type="match status" value="1"/>
</dbReference>
<dbReference type="PROSITE" id="PS00136">
    <property type="entry name" value="SUBTILASE_ASP"/>
    <property type="match status" value="1"/>
</dbReference>
<dbReference type="PANTHER" id="PTHR43806:SF11">
    <property type="entry name" value="CEREVISIN-RELATED"/>
    <property type="match status" value="1"/>
</dbReference>
<evidence type="ECO:0000256" key="1">
    <source>
        <dbReference type="ARBA" id="ARBA00011073"/>
    </source>
</evidence>
<evidence type="ECO:0000259" key="6">
    <source>
        <dbReference type="Pfam" id="PF00082"/>
    </source>
</evidence>
<feature type="region of interest" description="Disordered" evidence="5">
    <location>
        <begin position="169"/>
        <end position="193"/>
    </location>
</feature>
<dbReference type="SUPFAM" id="SSF52743">
    <property type="entry name" value="Subtilisin-like"/>
    <property type="match status" value="1"/>
</dbReference>
<gene>
    <name evidence="7" type="ORF">METZ01_LOCUS317329</name>
</gene>
<feature type="non-terminal residue" evidence="7">
    <location>
        <position position="363"/>
    </location>
</feature>
<sequence length="363" mass="38022">KLDEPLLNMIIDHGSKDLLTRRYKVLIIPQQAISDHGFSSSLSSLNQRIRSAADSVLGTVRNQNDFELRLRFRSINVIAADAGLQSLLALAADSSVRQIGLDASGRGGLNQAIPQVNIDKIRQTYGYTGNSIEVAVLDTGIDTDHVDLQGIIASQKCLADVCPNGADNAEDDNGHGTHVSGIIASQGTASPTGAAPGVRIHAVKVLDSSNSFSAASIVLSGLDYVINDLPNVDIVNMSLGTNSLFDTDCDNQYSYTRAFSDAITTLRDRGVLSFVSSMNDASDNAIAAPACIANAIAVGAVYDTQPSSYYSSACNEINPAADTLTCFSNSSVSLDLVAPGSPITSTRRGGGTTIYSGTSQSTP</sequence>
<feature type="region of interest" description="Disordered" evidence="5">
    <location>
        <begin position="343"/>
        <end position="363"/>
    </location>
</feature>
<evidence type="ECO:0000256" key="5">
    <source>
        <dbReference type="SAM" id="MobiDB-lite"/>
    </source>
</evidence>
<dbReference type="Gene3D" id="3.40.50.200">
    <property type="entry name" value="Peptidase S8/S53 domain"/>
    <property type="match status" value="1"/>
</dbReference>
<keyword evidence="3" id="KW-0378">Hydrolase</keyword>
<dbReference type="EMBL" id="UINC01102670">
    <property type="protein sequence ID" value="SVC64475.1"/>
    <property type="molecule type" value="Genomic_DNA"/>
</dbReference>
<dbReference type="InterPro" id="IPR023827">
    <property type="entry name" value="Peptidase_S8_Asp-AS"/>
</dbReference>
<dbReference type="InterPro" id="IPR015500">
    <property type="entry name" value="Peptidase_S8_subtilisin-rel"/>
</dbReference>
<feature type="domain" description="Peptidase S8/S53" evidence="6">
    <location>
        <begin position="129"/>
        <end position="363"/>
    </location>
</feature>
<dbReference type="InterPro" id="IPR050131">
    <property type="entry name" value="Peptidase_S8_subtilisin-like"/>
</dbReference>
<evidence type="ECO:0000256" key="2">
    <source>
        <dbReference type="ARBA" id="ARBA00022670"/>
    </source>
</evidence>
<dbReference type="GO" id="GO:0006508">
    <property type="term" value="P:proteolysis"/>
    <property type="evidence" value="ECO:0007669"/>
    <property type="project" value="UniProtKB-KW"/>
</dbReference>
<dbReference type="InterPro" id="IPR036852">
    <property type="entry name" value="Peptidase_S8/S53_dom_sf"/>
</dbReference>
<keyword evidence="4" id="KW-0720">Serine protease</keyword>